<evidence type="ECO:0000256" key="2">
    <source>
        <dbReference type="SAM" id="Phobius"/>
    </source>
</evidence>
<reference evidence="3 4" key="1">
    <citation type="submission" date="2013-12" db="EMBL/GenBank/DDBJ databases">
        <authorList>
            <consortium name="DOE Joint Genome Institute"/>
            <person name="Smidt H."/>
            <person name="Huntemann M."/>
            <person name="Han J."/>
            <person name="Chen A."/>
            <person name="Kyrpides N."/>
            <person name="Mavromatis K."/>
            <person name="Markowitz V."/>
            <person name="Palaniappan K."/>
            <person name="Ivanova N."/>
            <person name="Schaumberg A."/>
            <person name="Pati A."/>
            <person name="Liolios K."/>
            <person name="Nordberg H.P."/>
            <person name="Cantor M.N."/>
            <person name="Hua S.X."/>
            <person name="Woyke T."/>
        </authorList>
    </citation>
    <scope>NUCLEOTIDE SEQUENCE [LARGE SCALE GENOMIC DNA]</scope>
    <source>
        <strain evidence="4">DSM 15288</strain>
    </source>
</reference>
<protein>
    <recommendedName>
        <fullName evidence="5">YggT family protein</fullName>
    </recommendedName>
</protein>
<dbReference type="STRING" id="871968.DESME_12255"/>
<keyword evidence="2" id="KW-0472">Membrane</keyword>
<dbReference type="eggNOG" id="COG0762">
    <property type="taxonomic scope" value="Bacteria"/>
</dbReference>
<dbReference type="InterPro" id="IPR003425">
    <property type="entry name" value="CCB3/YggT"/>
</dbReference>
<evidence type="ECO:0008006" key="5">
    <source>
        <dbReference type="Google" id="ProtNLM"/>
    </source>
</evidence>
<evidence type="ECO:0000313" key="3">
    <source>
        <dbReference type="EMBL" id="AHF07700.1"/>
    </source>
</evidence>
<evidence type="ECO:0000256" key="1">
    <source>
        <dbReference type="ARBA" id="ARBA00010894"/>
    </source>
</evidence>
<dbReference type="Proteomes" id="UP000010847">
    <property type="component" value="Chromosome"/>
</dbReference>
<name>W0EA37_9FIRM</name>
<dbReference type="PANTHER" id="PTHR33219:SF14">
    <property type="entry name" value="PROTEIN COFACTOR ASSEMBLY OF COMPLEX C SUBUNIT B CCB3, CHLOROPLASTIC-RELATED"/>
    <property type="match status" value="1"/>
</dbReference>
<organism evidence="3 4">
    <name type="scientific">Desulfitobacterium metallireducens DSM 15288</name>
    <dbReference type="NCBI Taxonomy" id="871968"/>
    <lineage>
        <taxon>Bacteria</taxon>
        <taxon>Bacillati</taxon>
        <taxon>Bacillota</taxon>
        <taxon>Clostridia</taxon>
        <taxon>Eubacteriales</taxon>
        <taxon>Desulfitobacteriaceae</taxon>
        <taxon>Desulfitobacterium</taxon>
    </lineage>
</organism>
<dbReference type="HOGENOM" id="CLU_136788_1_1_9"/>
<keyword evidence="2" id="KW-1133">Transmembrane helix</keyword>
<dbReference type="KEGG" id="dmt:DESME_12255"/>
<dbReference type="AlphaFoldDB" id="W0EA37"/>
<sequence>MSILVFVYSVIDKVLMLLGYAIVLEALMSWVPQLSNSKFGSILYDITEPLLRPFRRFQIGGAGFGIDLSPIIAYFSIYLIRVIVLPLIFGLLQELGL</sequence>
<feature type="transmembrane region" description="Helical" evidence="2">
    <location>
        <begin position="71"/>
        <end position="92"/>
    </location>
</feature>
<comment type="similarity">
    <text evidence="1">Belongs to the YggT family.</text>
</comment>
<dbReference type="OrthoDB" id="283553at2"/>
<dbReference type="PANTHER" id="PTHR33219">
    <property type="entry name" value="YLMG HOMOLOG PROTEIN 2, CHLOROPLASTIC"/>
    <property type="match status" value="1"/>
</dbReference>
<keyword evidence="2" id="KW-0812">Transmembrane</keyword>
<dbReference type="EMBL" id="CP007032">
    <property type="protein sequence ID" value="AHF07700.1"/>
    <property type="molecule type" value="Genomic_DNA"/>
</dbReference>
<evidence type="ECO:0000313" key="4">
    <source>
        <dbReference type="Proteomes" id="UP000010847"/>
    </source>
</evidence>
<proteinExistence type="inferred from homology"/>
<dbReference type="Pfam" id="PF02325">
    <property type="entry name" value="CCB3_YggT"/>
    <property type="match status" value="1"/>
</dbReference>
<dbReference type="GO" id="GO:0016020">
    <property type="term" value="C:membrane"/>
    <property type="evidence" value="ECO:0007669"/>
    <property type="project" value="InterPro"/>
</dbReference>
<gene>
    <name evidence="3" type="ORF">DESME_12255</name>
</gene>
<accession>W0EA37</accession>
<keyword evidence="4" id="KW-1185">Reference proteome</keyword>